<evidence type="ECO:0000256" key="4">
    <source>
        <dbReference type="ARBA" id="ARBA00022989"/>
    </source>
</evidence>
<evidence type="ECO:0000256" key="2">
    <source>
        <dbReference type="ARBA" id="ARBA00022475"/>
    </source>
</evidence>
<accession>A0ABT9S190</accession>
<keyword evidence="4 6" id="KW-1133">Transmembrane helix</keyword>
<gene>
    <name evidence="9" type="ORF">J2W36_000352</name>
</gene>
<feature type="transmembrane region" description="Helical" evidence="6">
    <location>
        <begin position="386"/>
        <end position="405"/>
    </location>
</feature>
<evidence type="ECO:0000256" key="1">
    <source>
        <dbReference type="ARBA" id="ARBA00004651"/>
    </source>
</evidence>
<evidence type="ECO:0000256" key="3">
    <source>
        <dbReference type="ARBA" id="ARBA00022692"/>
    </source>
</evidence>
<dbReference type="PANTHER" id="PTHR43738:SF2">
    <property type="entry name" value="ABC TRANSPORTER PERMEASE"/>
    <property type="match status" value="1"/>
</dbReference>
<keyword evidence="10" id="KW-1185">Reference proteome</keyword>
<keyword evidence="5 6" id="KW-0472">Membrane</keyword>
<evidence type="ECO:0000259" key="7">
    <source>
        <dbReference type="Pfam" id="PF02687"/>
    </source>
</evidence>
<dbReference type="EMBL" id="JAUSRO010000001">
    <property type="protein sequence ID" value="MDP9898119.1"/>
    <property type="molecule type" value="Genomic_DNA"/>
</dbReference>
<feature type="domain" description="MacB-like periplasmic core" evidence="8">
    <location>
        <begin position="21"/>
        <end position="207"/>
    </location>
</feature>
<evidence type="ECO:0000256" key="5">
    <source>
        <dbReference type="ARBA" id="ARBA00023136"/>
    </source>
</evidence>
<evidence type="ECO:0000313" key="9">
    <source>
        <dbReference type="EMBL" id="MDP9898119.1"/>
    </source>
</evidence>
<evidence type="ECO:0000256" key="6">
    <source>
        <dbReference type="SAM" id="Phobius"/>
    </source>
</evidence>
<feature type="transmembrane region" description="Helical" evidence="6">
    <location>
        <begin position="290"/>
        <end position="314"/>
    </location>
</feature>
<name>A0ABT9S190_9BURK</name>
<sequence>MNPLFTIAWRSAWNRRFTLSLTVLSIALSTFLLLGVERIRSQLRDNFSSSVSGTDLIVGARTGSTQLLLYSVFRIGSATNNIGWKSVQALEANPGVAWVVPLSLGDSHRGFSVLATTPAYFTRFRYGDRQSLALREGQPFSALFDAVVGAEVADRLGYHVGQKITLAHGSGELNVAEHADKPFTVVGVLARTGTPVDRTVHIGLDAMEAIHLDWFSGAPLPGVHIPAEQVRKFDLTPKNVTAALVGLKNRAAVFRVQRWVSTYPDEALMAILPGVALDELWSVVGVGENALLAMSALVALVSLAGLVSVVMAGLNERRRELAVLRAVGASLRHVIALLAMEGAMVTLIGVAIGILFAVLGIAFLSPWLQAQFGLALTLGLPTLNEWLLLASLLAGGFVASLLPGLRAYRLSLTDGLSPRI</sequence>
<dbReference type="RefSeq" id="WP_307687938.1">
    <property type="nucleotide sequence ID" value="NZ_JAUSRO010000001.1"/>
</dbReference>
<dbReference type="Pfam" id="PF02687">
    <property type="entry name" value="FtsX"/>
    <property type="match status" value="1"/>
</dbReference>
<organism evidence="9 10">
    <name type="scientific">Variovorax ginsengisoli</name>
    <dbReference type="NCBI Taxonomy" id="363844"/>
    <lineage>
        <taxon>Bacteria</taxon>
        <taxon>Pseudomonadati</taxon>
        <taxon>Pseudomonadota</taxon>
        <taxon>Betaproteobacteria</taxon>
        <taxon>Burkholderiales</taxon>
        <taxon>Comamonadaceae</taxon>
        <taxon>Variovorax</taxon>
    </lineage>
</organism>
<comment type="subcellular location">
    <subcellularLocation>
        <location evidence="1">Cell membrane</location>
        <topology evidence="1">Multi-pass membrane protein</topology>
    </subcellularLocation>
</comment>
<proteinExistence type="predicted"/>
<feature type="domain" description="ABC3 transporter permease C-terminal" evidence="7">
    <location>
        <begin position="293"/>
        <end position="411"/>
    </location>
</feature>
<evidence type="ECO:0000313" key="10">
    <source>
        <dbReference type="Proteomes" id="UP001226867"/>
    </source>
</evidence>
<keyword evidence="2" id="KW-1003">Cell membrane</keyword>
<comment type="caution">
    <text evidence="9">The sequence shown here is derived from an EMBL/GenBank/DDBJ whole genome shotgun (WGS) entry which is preliminary data.</text>
</comment>
<feature type="transmembrane region" description="Helical" evidence="6">
    <location>
        <begin position="335"/>
        <end position="366"/>
    </location>
</feature>
<dbReference type="Proteomes" id="UP001226867">
    <property type="component" value="Unassembled WGS sequence"/>
</dbReference>
<reference evidence="9 10" key="1">
    <citation type="submission" date="2023-07" db="EMBL/GenBank/DDBJ databases">
        <title>Sorghum-associated microbial communities from plants grown in Nebraska, USA.</title>
        <authorList>
            <person name="Schachtman D."/>
        </authorList>
    </citation>
    <scope>NUCLEOTIDE SEQUENCE [LARGE SCALE GENOMIC DNA]</scope>
    <source>
        <strain evidence="9 10">DS1607</strain>
    </source>
</reference>
<protein>
    <submittedName>
        <fullName evidence="9">ABC transport system permease protein</fullName>
    </submittedName>
</protein>
<keyword evidence="3 6" id="KW-0812">Transmembrane</keyword>
<dbReference type="InterPro" id="IPR051125">
    <property type="entry name" value="ABC-4/HrtB_transporter"/>
</dbReference>
<evidence type="ECO:0000259" key="8">
    <source>
        <dbReference type="Pfam" id="PF12704"/>
    </source>
</evidence>
<dbReference type="PANTHER" id="PTHR43738">
    <property type="entry name" value="ABC TRANSPORTER, MEMBRANE PROTEIN"/>
    <property type="match status" value="1"/>
</dbReference>
<dbReference type="Pfam" id="PF12704">
    <property type="entry name" value="MacB_PCD"/>
    <property type="match status" value="1"/>
</dbReference>
<feature type="transmembrane region" description="Helical" evidence="6">
    <location>
        <begin position="17"/>
        <end position="36"/>
    </location>
</feature>
<dbReference type="InterPro" id="IPR003838">
    <property type="entry name" value="ABC3_permease_C"/>
</dbReference>
<dbReference type="InterPro" id="IPR025857">
    <property type="entry name" value="MacB_PCD"/>
</dbReference>